<dbReference type="Proteomes" id="UP001195769">
    <property type="component" value="Unassembled WGS sequence"/>
</dbReference>
<gene>
    <name evidence="1" type="ORF">F5891DRAFT_1277731</name>
</gene>
<organism evidence="1 2">
    <name type="scientific">Suillus fuscotomentosus</name>
    <dbReference type="NCBI Taxonomy" id="1912939"/>
    <lineage>
        <taxon>Eukaryota</taxon>
        <taxon>Fungi</taxon>
        <taxon>Dikarya</taxon>
        <taxon>Basidiomycota</taxon>
        <taxon>Agaricomycotina</taxon>
        <taxon>Agaricomycetes</taxon>
        <taxon>Agaricomycetidae</taxon>
        <taxon>Boletales</taxon>
        <taxon>Suillineae</taxon>
        <taxon>Suillaceae</taxon>
        <taxon>Suillus</taxon>
    </lineage>
</organism>
<dbReference type="AlphaFoldDB" id="A0AAD4E886"/>
<comment type="caution">
    <text evidence="1">The sequence shown here is derived from an EMBL/GenBank/DDBJ whole genome shotgun (WGS) entry which is preliminary data.</text>
</comment>
<keyword evidence="2" id="KW-1185">Reference proteome</keyword>
<dbReference type="RefSeq" id="XP_041226977.1">
    <property type="nucleotide sequence ID" value="XM_041370280.1"/>
</dbReference>
<name>A0AAD4E886_9AGAM</name>
<accession>A0AAD4E886</accession>
<protein>
    <submittedName>
        <fullName evidence="1">Uncharacterized protein</fullName>
    </submittedName>
</protein>
<sequence>MPARKTELPPHGHIQTLLANNPCTPTSTLAQVNMHSSVLLTELVVVREWHHEVVPQPQHPLAEATTGYWKFTKHNVAYGEPQVSLDRYYFSDKLLQMSNRMRTARIPKDGKEAYIENHGNQHAQE</sequence>
<reference evidence="1" key="1">
    <citation type="journal article" date="2020" name="New Phytol.">
        <title>Comparative genomics reveals dynamic genome evolution in host specialist ectomycorrhizal fungi.</title>
        <authorList>
            <person name="Lofgren L.A."/>
            <person name="Nguyen N.H."/>
            <person name="Vilgalys R."/>
            <person name="Ruytinx J."/>
            <person name="Liao H.L."/>
            <person name="Branco S."/>
            <person name="Kuo A."/>
            <person name="LaButti K."/>
            <person name="Lipzen A."/>
            <person name="Andreopoulos W."/>
            <person name="Pangilinan J."/>
            <person name="Riley R."/>
            <person name="Hundley H."/>
            <person name="Na H."/>
            <person name="Barry K."/>
            <person name="Grigoriev I.V."/>
            <person name="Stajich J.E."/>
            <person name="Kennedy P.G."/>
        </authorList>
    </citation>
    <scope>NUCLEOTIDE SEQUENCE</scope>
    <source>
        <strain evidence="1">FC203</strain>
    </source>
</reference>
<evidence type="ECO:0000313" key="2">
    <source>
        <dbReference type="Proteomes" id="UP001195769"/>
    </source>
</evidence>
<dbReference type="GeneID" id="64664578"/>
<proteinExistence type="predicted"/>
<evidence type="ECO:0000313" key="1">
    <source>
        <dbReference type="EMBL" id="KAG1901402.1"/>
    </source>
</evidence>
<dbReference type="EMBL" id="JABBWK010000022">
    <property type="protein sequence ID" value="KAG1901402.1"/>
    <property type="molecule type" value="Genomic_DNA"/>
</dbReference>